<name>A6HSE6_RAT</name>
<sequence>MGDAPVGLGFGGTVWGGLGGAALLG</sequence>
<evidence type="ECO:0000313" key="1">
    <source>
        <dbReference type="EMBL" id="EDM15926.1"/>
    </source>
</evidence>
<gene>
    <name evidence="1" type="ORF">rCG_59364</name>
</gene>
<reference evidence="1 2" key="1">
    <citation type="submission" date="2005-09" db="EMBL/GenBank/DDBJ databases">
        <authorList>
            <person name="Mural R.J."/>
            <person name="Li P.W."/>
            <person name="Adams M.D."/>
            <person name="Amanatides P.G."/>
            <person name="Baden-Tillson H."/>
            <person name="Barnstead M."/>
            <person name="Chin S.H."/>
            <person name="Dew I."/>
            <person name="Evans C.A."/>
            <person name="Ferriera S."/>
            <person name="Flanigan M."/>
            <person name="Fosler C."/>
            <person name="Glodek A."/>
            <person name="Gu Z."/>
            <person name="Holt R.A."/>
            <person name="Jennings D."/>
            <person name="Kraft C.L."/>
            <person name="Lu F."/>
            <person name="Nguyen T."/>
            <person name="Nusskern D.R."/>
            <person name="Pfannkoch C.M."/>
            <person name="Sitter C."/>
            <person name="Sutton G.G."/>
            <person name="Venter J.C."/>
            <person name="Wang Z."/>
            <person name="Woodage T."/>
            <person name="Zheng X.H."/>
            <person name="Zhong F."/>
        </authorList>
    </citation>
    <scope>NUCLEOTIDE SEQUENCE [LARGE SCALE GENOMIC DNA]</scope>
    <source>
        <strain>BN</strain>
        <strain evidence="2">Sprague-Dawley</strain>
    </source>
</reference>
<organism evidence="1 2">
    <name type="scientific">Rattus norvegicus</name>
    <name type="common">Rat</name>
    <dbReference type="NCBI Taxonomy" id="10116"/>
    <lineage>
        <taxon>Eukaryota</taxon>
        <taxon>Metazoa</taxon>
        <taxon>Chordata</taxon>
        <taxon>Craniata</taxon>
        <taxon>Vertebrata</taxon>
        <taxon>Euteleostomi</taxon>
        <taxon>Mammalia</taxon>
        <taxon>Eutheria</taxon>
        <taxon>Euarchontoglires</taxon>
        <taxon>Glires</taxon>
        <taxon>Rodentia</taxon>
        <taxon>Myomorpha</taxon>
        <taxon>Muroidea</taxon>
        <taxon>Muridae</taxon>
        <taxon>Murinae</taxon>
        <taxon>Rattus</taxon>
    </lineage>
</organism>
<protein>
    <submittedName>
        <fullName evidence="1">RCG59364</fullName>
    </submittedName>
</protein>
<feature type="non-terminal residue" evidence="1">
    <location>
        <position position="25"/>
    </location>
</feature>
<dbReference type="Proteomes" id="UP000234681">
    <property type="component" value="Chromosome 7"/>
</dbReference>
<accession>A6HSE6</accession>
<dbReference type="AlphaFoldDB" id="A6HSE6"/>
<proteinExistence type="predicted"/>
<evidence type="ECO:0000313" key="2">
    <source>
        <dbReference type="Proteomes" id="UP000234681"/>
    </source>
</evidence>
<dbReference type="EMBL" id="CH473950">
    <property type="protein sequence ID" value="EDM15926.1"/>
    <property type="molecule type" value="Genomic_DNA"/>
</dbReference>